<keyword evidence="7" id="KW-1185">Reference proteome</keyword>
<dbReference type="OrthoDB" id="676979at2759"/>
<gene>
    <name evidence="6" type="ORF">SEMRO_479_G151110.1</name>
</gene>
<keyword evidence="1" id="KW-0433">Leucine-rich repeat</keyword>
<dbReference type="FunFam" id="3.80.10.10:FF:000095">
    <property type="entry name" value="LRR receptor-like serine/threonine-protein kinase GSO1"/>
    <property type="match status" value="2"/>
</dbReference>
<dbReference type="PANTHER" id="PTHR48060">
    <property type="entry name" value="DNA DAMAGE-REPAIR/TOLERATION PROTEIN DRT100"/>
    <property type="match status" value="1"/>
</dbReference>
<proteinExistence type="predicted"/>
<feature type="region of interest" description="Disordered" evidence="5">
    <location>
        <begin position="92"/>
        <end position="217"/>
    </location>
</feature>
<dbReference type="EMBL" id="CAICTM010000478">
    <property type="protein sequence ID" value="CAB9511309.1"/>
    <property type="molecule type" value="Genomic_DNA"/>
</dbReference>
<reference evidence="6" key="1">
    <citation type="submission" date="2020-06" db="EMBL/GenBank/DDBJ databases">
        <authorList>
            <consortium name="Plant Systems Biology data submission"/>
        </authorList>
    </citation>
    <scope>NUCLEOTIDE SEQUENCE</scope>
    <source>
        <strain evidence="6">D6</strain>
    </source>
</reference>
<accession>A0A9N8E3Z7</accession>
<keyword evidence="4" id="KW-0472">Membrane</keyword>
<feature type="compositionally biased region" description="Polar residues" evidence="5">
    <location>
        <begin position="129"/>
        <end position="138"/>
    </location>
</feature>
<evidence type="ECO:0000256" key="4">
    <source>
        <dbReference type="ARBA" id="ARBA00023136"/>
    </source>
</evidence>
<sequence length="880" mass="95442">MEGDKAEARASGTMEPREPSSEDNAGAGDTSEDVRVVNLEELERDILSLMERGGDQNEALKLEIQGLMLKHKGLGPPSVMVSNDEVIANKMAKATARPINNRQDAPSNVEPASIGNDRENSRPEVRQRPNGNVLTPASLQRLPTDMMPQPMPAPDLGRNQNARTTIPGAYPMTTPNGPAGEQEDISSQQDPTPWDITGSVPNDDANAGNQGESNDADLAVADPVPFQGTLVSDDDDQEASAHFVIMAKPLGFLSRWQKPIIACAILAIIIGLVVGITCGSGACSEGKVQLVTQSPTAAPTGSPTASPTANILGTLPQYTLNALADPTTNQSLAYQWVLGDPDHQTYSEYRLMQRFVLAMLYASRNGTLPDYGSNECFWFDVNATKLDQMDPSYTDEACAQDGTIELLVPLHGSVRGKIPPEMGLVTSLLAIDLSDQEISGTIPSSIGDLTLLRDLNLDNLELSSTLPTELGNLASLRRFQMFDGSITGEIPSELGRASGLVLFNLTDGDLEGRVPSEIGLLTNLFYLDLTRNELNSTVPTEIGQCQSLASLNISWNDLTGAIPSEIGHLSNLVDFQIFQNDLSSSIPTEIGELSSIQVFNVENNRRMELGIPTEIGMLSTLKEFHIIDNNNMYGSIPSEIARCSNLEIFRARETKLSFTIPSEIGLLKKLTFFDMLHTAIFGTIPTEVGVMKSLVNFNTRDTTITGPIPSTLGLLKDLNELDIISSLMTGTIPTELALTKLTRLSCVRNFFSGTLPSELGVLTDMSDFNFENNLLTGRLPSELGRYSSNLDFLVLHFNSLTGSIPSEYGLMTTAKKIQLHTNLLTGEIPDFSNFTDRLEKIELSRNINLTGSFPDNVCGIRELSFSCDPDVLCGCWCPCN</sequence>
<feature type="region of interest" description="Disordered" evidence="5">
    <location>
        <begin position="1"/>
        <end position="35"/>
    </location>
</feature>
<dbReference type="Pfam" id="PF00560">
    <property type="entry name" value="LRR_1"/>
    <property type="match status" value="1"/>
</dbReference>
<keyword evidence="3" id="KW-0677">Repeat</keyword>
<dbReference type="SUPFAM" id="SSF52058">
    <property type="entry name" value="L domain-like"/>
    <property type="match status" value="2"/>
</dbReference>
<evidence type="ECO:0000256" key="3">
    <source>
        <dbReference type="ARBA" id="ARBA00022737"/>
    </source>
</evidence>
<dbReference type="InterPro" id="IPR001611">
    <property type="entry name" value="Leu-rich_rpt"/>
</dbReference>
<organism evidence="6 7">
    <name type="scientific">Seminavis robusta</name>
    <dbReference type="NCBI Taxonomy" id="568900"/>
    <lineage>
        <taxon>Eukaryota</taxon>
        <taxon>Sar</taxon>
        <taxon>Stramenopiles</taxon>
        <taxon>Ochrophyta</taxon>
        <taxon>Bacillariophyta</taxon>
        <taxon>Bacillariophyceae</taxon>
        <taxon>Bacillariophycidae</taxon>
        <taxon>Naviculales</taxon>
        <taxon>Naviculaceae</taxon>
        <taxon>Seminavis</taxon>
    </lineage>
</organism>
<evidence type="ECO:0000256" key="2">
    <source>
        <dbReference type="ARBA" id="ARBA00022729"/>
    </source>
</evidence>
<protein>
    <submittedName>
        <fullName evidence="6">Leucine rich repeat</fullName>
    </submittedName>
</protein>
<dbReference type="InterPro" id="IPR053211">
    <property type="entry name" value="DNA_repair-toleration"/>
</dbReference>
<dbReference type="PANTHER" id="PTHR48060:SF21">
    <property type="entry name" value="L DOMAIN-LIKE PROTEIN"/>
    <property type="match status" value="1"/>
</dbReference>
<evidence type="ECO:0000313" key="6">
    <source>
        <dbReference type="EMBL" id="CAB9511309.1"/>
    </source>
</evidence>
<dbReference type="Proteomes" id="UP001153069">
    <property type="component" value="Unassembled WGS sequence"/>
</dbReference>
<dbReference type="Gene3D" id="3.80.10.10">
    <property type="entry name" value="Ribonuclease Inhibitor"/>
    <property type="match status" value="2"/>
</dbReference>
<evidence type="ECO:0000256" key="5">
    <source>
        <dbReference type="SAM" id="MobiDB-lite"/>
    </source>
</evidence>
<name>A0A9N8E3Z7_9STRA</name>
<evidence type="ECO:0000313" key="7">
    <source>
        <dbReference type="Proteomes" id="UP001153069"/>
    </source>
</evidence>
<feature type="compositionally biased region" description="Basic and acidic residues" evidence="5">
    <location>
        <begin position="116"/>
        <end position="127"/>
    </location>
</feature>
<keyword evidence="2" id="KW-0732">Signal</keyword>
<dbReference type="AlphaFoldDB" id="A0A9N8E3Z7"/>
<comment type="caution">
    <text evidence="6">The sequence shown here is derived from an EMBL/GenBank/DDBJ whole genome shotgun (WGS) entry which is preliminary data.</text>
</comment>
<dbReference type="InterPro" id="IPR032675">
    <property type="entry name" value="LRR_dom_sf"/>
</dbReference>
<evidence type="ECO:0000256" key="1">
    <source>
        <dbReference type="ARBA" id="ARBA00022614"/>
    </source>
</evidence>